<dbReference type="GO" id="GO:0016787">
    <property type="term" value="F:hydrolase activity"/>
    <property type="evidence" value="ECO:0007669"/>
    <property type="project" value="UniProtKB-KW"/>
</dbReference>
<feature type="domain" description="Inosine/uridine-preferring nucleoside hydrolase" evidence="3">
    <location>
        <begin position="4"/>
        <end position="297"/>
    </location>
</feature>
<accession>A0ABW2PT47</accession>
<dbReference type="Pfam" id="PF01156">
    <property type="entry name" value="IU_nuc_hydro"/>
    <property type="match status" value="1"/>
</dbReference>
<protein>
    <submittedName>
        <fullName evidence="4">Nucleoside hydrolase</fullName>
    </submittedName>
</protein>
<sequence>MKNIILDVDTGIDDALAIAYAVNSPELNILGITTTFGNTSVPEATRNTLQLLQVLGADDIPVFPGVEKTFAGEEPADKATWIHGENGIGEAKLPSAEKQAGDMIAHDFIISAVHEHPNDILILTTANQGNLARAIEKDPEIVNLVEDVILMGGAVTVPGNITPYAEANIYHDAEAAQYTFQSGIPMTLVGLDVTLKTLLRRSVLDEWKEKDTLLSRSLAHMCDFYMDAYAKENPKLNGCPLHDPLTVGVAIDPAFVKTKTMTVHVKTEGAAKGQTVGEENSNGNIKVCLDVDSDRFVSHFLDRVVS</sequence>
<keyword evidence="5" id="KW-1185">Reference proteome</keyword>
<evidence type="ECO:0000256" key="1">
    <source>
        <dbReference type="ARBA" id="ARBA00022801"/>
    </source>
</evidence>
<dbReference type="RefSeq" id="WP_380963110.1">
    <property type="nucleotide sequence ID" value="NZ_JBHTCO010000002.1"/>
</dbReference>
<dbReference type="EMBL" id="JBHTCO010000002">
    <property type="protein sequence ID" value="MFC7391777.1"/>
    <property type="molecule type" value="Genomic_DNA"/>
</dbReference>
<dbReference type="InterPro" id="IPR036452">
    <property type="entry name" value="Ribo_hydro-like"/>
</dbReference>
<name>A0ABW2PT47_9BACL</name>
<dbReference type="InterPro" id="IPR001910">
    <property type="entry name" value="Inosine/uridine_hydrolase_dom"/>
</dbReference>
<organism evidence="4 5">
    <name type="scientific">Scopulibacillus cellulosilyticus</name>
    <dbReference type="NCBI Taxonomy" id="2665665"/>
    <lineage>
        <taxon>Bacteria</taxon>
        <taxon>Bacillati</taxon>
        <taxon>Bacillota</taxon>
        <taxon>Bacilli</taxon>
        <taxon>Bacillales</taxon>
        <taxon>Sporolactobacillaceae</taxon>
        <taxon>Scopulibacillus</taxon>
    </lineage>
</organism>
<reference evidence="5" key="1">
    <citation type="journal article" date="2019" name="Int. J. Syst. Evol. Microbiol.">
        <title>The Global Catalogue of Microorganisms (GCM) 10K type strain sequencing project: providing services to taxonomists for standard genome sequencing and annotation.</title>
        <authorList>
            <consortium name="The Broad Institute Genomics Platform"/>
            <consortium name="The Broad Institute Genome Sequencing Center for Infectious Disease"/>
            <person name="Wu L."/>
            <person name="Ma J."/>
        </authorList>
    </citation>
    <scope>NUCLEOTIDE SEQUENCE [LARGE SCALE GENOMIC DNA]</scope>
    <source>
        <strain evidence="5">CGMCC 1.16305</strain>
    </source>
</reference>
<dbReference type="Proteomes" id="UP001596505">
    <property type="component" value="Unassembled WGS sequence"/>
</dbReference>
<evidence type="ECO:0000313" key="4">
    <source>
        <dbReference type="EMBL" id="MFC7391777.1"/>
    </source>
</evidence>
<comment type="caution">
    <text evidence="4">The sequence shown here is derived from an EMBL/GenBank/DDBJ whole genome shotgun (WGS) entry which is preliminary data.</text>
</comment>
<dbReference type="SUPFAM" id="SSF53590">
    <property type="entry name" value="Nucleoside hydrolase"/>
    <property type="match status" value="1"/>
</dbReference>
<dbReference type="PANTHER" id="PTHR12304">
    <property type="entry name" value="INOSINE-URIDINE PREFERRING NUCLEOSIDE HYDROLASE"/>
    <property type="match status" value="1"/>
</dbReference>
<dbReference type="InterPro" id="IPR023186">
    <property type="entry name" value="IUNH"/>
</dbReference>
<evidence type="ECO:0000259" key="3">
    <source>
        <dbReference type="Pfam" id="PF01156"/>
    </source>
</evidence>
<dbReference type="PANTHER" id="PTHR12304:SF4">
    <property type="entry name" value="URIDINE NUCLEOSIDASE"/>
    <property type="match status" value="1"/>
</dbReference>
<dbReference type="CDD" id="cd02650">
    <property type="entry name" value="nuc_hydro_CaPnhB"/>
    <property type="match status" value="1"/>
</dbReference>
<proteinExistence type="predicted"/>
<gene>
    <name evidence="4" type="ORF">ACFQRG_02060</name>
</gene>
<keyword evidence="2" id="KW-0326">Glycosidase</keyword>
<evidence type="ECO:0000256" key="2">
    <source>
        <dbReference type="ARBA" id="ARBA00023295"/>
    </source>
</evidence>
<dbReference type="Gene3D" id="3.90.245.10">
    <property type="entry name" value="Ribonucleoside hydrolase-like"/>
    <property type="match status" value="1"/>
</dbReference>
<keyword evidence="1 4" id="KW-0378">Hydrolase</keyword>
<evidence type="ECO:0000313" key="5">
    <source>
        <dbReference type="Proteomes" id="UP001596505"/>
    </source>
</evidence>